<feature type="domain" description="Translation elongation factor EFG/EF2" evidence="6">
    <location>
        <begin position="2"/>
        <end position="74"/>
    </location>
</feature>
<dbReference type="GO" id="GO:0003746">
    <property type="term" value="F:translation elongation factor activity"/>
    <property type="evidence" value="ECO:0007669"/>
    <property type="project" value="UniProtKB-KW"/>
</dbReference>
<keyword evidence="3" id="KW-0648">Protein biosynthesis</keyword>
<dbReference type="Proteomes" id="UP000267251">
    <property type="component" value="Unassembled WGS sequence"/>
</dbReference>
<organism evidence="7 8">
    <name type="scientific">Piptocephalis cylindrospora</name>
    <dbReference type="NCBI Taxonomy" id="1907219"/>
    <lineage>
        <taxon>Eukaryota</taxon>
        <taxon>Fungi</taxon>
        <taxon>Fungi incertae sedis</taxon>
        <taxon>Zoopagomycota</taxon>
        <taxon>Zoopagomycotina</taxon>
        <taxon>Zoopagomycetes</taxon>
        <taxon>Zoopagales</taxon>
        <taxon>Piptocephalidaceae</taxon>
        <taxon>Piptocephalis</taxon>
    </lineage>
</organism>
<dbReference type="GO" id="GO:0005525">
    <property type="term" value="F:GTP binding"/>
    <property type="evidence" value="ECO:0007669"/>
    <property type="project" value="UniProtKB-KW"/>
</dbReference>
<dbReference type="OrthoDB" id="198619at2759"/>
<sequence>FSNQVVGGNIPHSFIPACERGFEDALEKGSLIGHRVTGVRMILEDGLAHSVDSNEMSFRLAAAGAFREAYKQAKPIVLEPIMAVSITAPVEFQGTVLSSVNKRKGTILDTEVHEDYFHASVEAPLNNMFGYSTDLRSSTQGKGEFSME</sequence>
<gene>
    <name evidence="7" type="ORF">BJ684DRAFT_204</name>
</gene>
<reference evidence="8" key="1">
    <citation type="journal article" date="2018" name="Nat. Microbiol.">
        <title>Leveraging single-cell genomics to expand the fungal tree of life.</title>
        <authorList>
            <person name="Ahrendt S.R."/>
            <person name="Quandt C.A."/>
            <person name="Ciobanu D."/>
            <person name="Clum A."/>
            <person name="Salamov A."/>
            <person name="Andreopoulos B."/>
            <person name="Cheng J.F."/>
            <person name="Woyke T."/>
            <person name="Pelin A."/>
            <person name="Henrissat B."/>
            <person name="Reynolds N.K."/>
            <person name="Benny G.L."/>
            <person name="Smith M.E."/>
            <person name="James T.Y."/>
            <person name="Grigoriev I.V."/>
        </authorList>
    </citation>
    <scope>NUCLEOTIDE SEQUENCE [LARGE SCALE GENOMIC DNA]</scope>
</reference>
<dbReference type="InterPro" id="IPR000640">
    <property type="entry name" value="EFG_V-like"/>
</dbReference>
<keyword evidence="7" id="KW-0687">Ribonucleoprotein</keyword>
<dbReference type="Pfam" id="PF03764">
    <property type="entry name" value="EFG_IV"/>
    <property type="match status" value="1"/>
</dbReference>
<dbReference type="PANTHER" id="PTHR43636">
    <property type="entry name" value="ELONGATION FACTOR G, MITOCHONDRIAL"/>
    <property type="match status" value="1"/>
</dbReference>
<dbReference type="SMART" id="SM00838">
    <property type="entry name" value="EFG_C"/>
    <property type="match status" value="1"/>
</dbReference>
<keyword evidence="1" id="KW-0547">Nucleotide-binding</keyword>
<keyword evidence="2" id="KW-0251">Elongation factor</keyword>
<evidence type="ECO:0000259" key="5">
    <source>
        <dbReference type="SMART" id="SM00838"/>
    </source>
</evidence>
<dbReference type="FunFam" id="3.30.70.240:FF:000001">
    <property type="entry name" value="Elongation factor G"/>
    <property type="match status" value="1"/>
</dbReference>
<keyword evidence="8" id="KW-1185">Reference proteome</keyword>
<dbReference type="SUPFAM" id="SSF54980">
    <property type="entry name" value="EF-G C-terminal domain-like"/>
    <property type="match status" value="1"/>
</dbReference>
<dbReference type="GO" id="GO:0003924">
    <property type="term" value="F:GTPase activity"/>
    <property type="evidence" value="ECO:0007669"/>
    <property type="project" value="TreeGrafter"/>
</dbReference>
<dbReference type="AlphaFoldDB" id="A0A4P9XYQ0"/>
<name>A0A4P9XYQ0_9FUNG</name>
<dbReference type="InterPro" id="IPR020568">
    <property type="entry name" value="Ribosomal_Su5_D2-typ_SF"/>
</dbReference>
<dbReference type="GO" id="GO:0070125">
    <property type="term" value="P:mitochondrial translational elongation"/>
    <property type="evidence" value="ECO:0007669"/>
    <property type="project" value="TreeGrafter"/>
</dbReference>
<proteinExistence type="predicted"/>
<dbReference type="GO" id="GO:0005739">
    <property type="term" value="C:mitochondrion"/>
    <property type="evidence" value="ECO:0007669"/>
    <property type="project" value="TreeGrafter"/>
</dbReference>
<evidence type="ECO:0000313" key="8">
    <source>
        <dbReference type="Proteomes" id="UP000267251"/>
    </source>
</evidence>
<dbReference type="InterPro" id="IPR014721">
    <property type="entry name" value="Ribsml_uS5_D2-typ_fold_subgr"/>
</dbReference>
<evidence type="ECO:0000256" key="1">
    <source>
        <dbReference type="ARBA" id="ARBA00022741"/>
    </source>
</evidence>
<keyword evidence="4" id="KW-0342">GTP-binding</keyword>
<evidence type="ECO:0000256" key="4">
    <source>
        <dbReference type="ARBA" id="ARBA00023134"/>
    </source>
</evidence>
<evidence type="ECO:0000259" key="6">
    <source>
        <dbReference type="SMART" id="SM00889"/>
    </source>
</evidence>
<dbReference type="Pfam" id="PF00679">
    <property type="entry name" value="EFG_C"/>
    <property type="match status" value="1"/>
</dbReference>
<dbReference type="PANTHER" id="PTHR43636:SF2">
    <property type="entry name" value="ELONGATION FACTOR G, MITOCHONDRIAL"/>
    <property type="match status" value="1"/>
</dbReference>
<dbReference type="SMART" id="SM00889">
    <property type="entry name" value="EFG_IV"/>
    <property type="match status" value="1"/>
</dbReference>
<dbReference type="GO" id="GO:0005840">
    <property type="term" value="C:ribosome"/>
    <property type="evidence" value="ECO:0007669"/>
    <property type="project" value="UniProtKB-KW"/>
</dbReference>
<evidence type="ECO:0000256" key="2">
    <source>
        <dbReference type="ARBA" id="ARBA00022768"/>
    </source>
</evidence>
<evidence type="ECO:0000256" key="3">
    <source>
        <dbReference type="ARBA" id="ARBA00022917"/>
    </source>
</evidence>
<feature type="non-terminal residue" evidence="7">
    <location>
        <position position="148"/>
    </location>
</feature>
<dbReference type="InterPro" id="IPR005517">
    <property type="entry name" value="Transl_elong_EFG/EF2_IV"/>
</dbReference>
<feature type="non-terminal residue" evidence="7">
    <location>
        <position position="1"/>
    </location>
</feature>
<feature type="domain" description="Elongation factor EFG" evidence="5">
    <location>
        <begin position="76"/>
        <end position="148"/>
    </location>
</feature>
<evidence type="ECO:0000313" key="7">
    <source>
        <dbReference type="EMBL" id="RKP11566.1"/>
    </source>
</evidence>
<keyword evidence="7" id="KW-0689">Ribosomal protein</keyword>
<dbReference type="EMBL" id="KZ988800">
    <property type="protein sequence ID" value="RKP11566.1"/>
    <property type="molecule type" value="Genomic_DNA"/>
</dbReference>
<dbReference type="Gene3D" id="3.30.230.10">
    <property type="match status" value="1"/>
</dbReference>
<dbReference type="InterPro" id="IPR035647">
    <property type="entry name" value="EFG_III/V"/>
</dbReference>
<dbReference type="Gene3D" id="3.30.70.240">
    <property type="match status" value="1"/>
</dbReference>
<protein>
    <submittedName>
        <fullName evidence="7">Ribosomal protein S5 domain 2-type protein</fullName>
    </submittedName>
</protein>
<dbReference type="SUPFAM" id="SSF54211">
    <property type="entry name" value="Ribosomal protein S5 domain 2-like"/>
    <property type="match status" value="1"/>
</dbReference>
<accession>A0A4P9XYQ0</accession>